<gene>
    <name evidence="2" type="ORF">GWK47_032871</name>
</gene>
<name>A0A8J4YK35_CHIOP</name>
<evidence type="ECO:0000313" key="3">
    <source>
        <dbReference type="Proteomes" id="UP000770661"/>
    </source>
</evidence>
<reference evidence="2" key="1">
    <citation type="submission" date="2020-07" db="EMBL/GenBank/DDBJ databases">
        <title>The High-quality genome of the commercially important snow crab, Chionoecetes opilio.</title>
        <authorList>
            <person name="Jeong J.-H."/>
            <person name="Ryu S."/>
        </authorList>
    </citation>
    <scope>NUCLEOTIDE SEQUENCE</scope>
    <source>
        <strain evidence="2">MADBK_172401_WGS</strain>
        <tissue evidence="2">Digestive gland</tissue>
    </source>
</reference>
<protein>
    <submittedName>
        <fullName evidence="2">Uncharacterized protein</fullName>
    </submittedName>
</protein>
<dbReference type="EMBL" id="JACEEZ010002398">
    <property type="protein sequence ID" value="KAG0728263.1"/>
    <property type="molecule type" value="Genomic_DNA"/>
</dbReference>
<dbReference type="Proteomes" id="UP000770661">
    <property type="component" value="Unassembled WGS sequence"/>
</dbReference>
<proteinExistence type="predicted"/>
<accession>A0A8J4YK35</accession>
<comment type="caution">
    <text evidence="2">The sequence shown here is derived from an EMBL/GenBank/DDBJ whole genome shotgun (WGS) entry which is preliminary data.</text>
</comment>
<dbReference type="OrthoDB" id="6372364at2759"/>
<sequence>MNRFPSHSMITSGESGSADKEGAQAYLSTFKSLIEDSDYLPEQVFQRDEMAYFTRKWAIGLTFHKEVKKVTRIQGF</sequence>
<evidence type="ECO:0000313" key="2">
    <source>
        <dbReference type="EMBL" id="KAG0728263.1"/>
    </source>
</evidence>
<keyword evidence="3" id="KW-1185">Reference proteome</keyword>
<feature type="region of interest" description="Disordered" evidence="1">
    <location>
        <begin position="1"/>
        <end position="20"/>
    </location>
</feature>
<evidence type="ECO:0000256" key="1">
    <source>
        <dbReference type="SAM" id="MobiDB-lite"/>
    </source>
</evidence>
<dbReference type="AlphaFoldDB" id="A0A8J4YK35"/>
<organism evidence="2 3">
    <name type="scientific">Chionoecetes opilio</name>
    <name type="common">Atlantic snow crab</name>
    <name type="synonym">Cancer opilio</name>
    <dbReference type="NCBI Taxonomy" id="41210"/>
    <lineage>
        <taxon>Eukaryota</taxon>
        <taxon>Metazoa</taxon>
        <taxon>Ecdysozoa</taxon>
        <taxon>Arthropoda</taxon>
        <taxon>Crustacea</taxon>
        <taxon>Multicrustacea</taxon>
        <taxon>Malacostraca</taxon>
        <taxon>Eumalacostraca</taxon>
        <taxon>Eucarida</taxon>
        <taxon>Decapoda</taxon>
        <taxon>Pleocyemata</taxon>
        <taxon>Brachyura</taxon>
        <taxon>Eubrachyura</taxon>
        <taxon>Majoidea</taxon>
        <taxon>Majidae</taxon>
        <taxon>Chionoecetes</taxon>
    </lineage>
</organism>